<evidence type="ECO:0000256" key="4">
    <source>
        <dbReference type="PIRSR" id="PIRSR000303-1"/>
    </source>
</evidence>
<evidence type="ECO:0000313" key="6">
    <source>
        <dbReference type="EMBL" id="KAL1226322.1"/>
    </source>
</evidence>
<dbReference type="FunFam" id="3.40.30.10:FF:000025">
    <property type="entry name" value="Glutathione peroxidase"/>
    <property type="match status" value="1"/>
</dbReference>
<dbReference type="CDD" id="cd00340">
    <property type="entry name" value="GSH_Peroxidase"/>
    <property type="match status" value="1"/>
</dbReference>
<name>A0ABD1CA15_CARAN</name>
<dbReference type="PANTHER" id="PTHR11592">
    <property type="entry name" value="GLUTATHIONE PEROXIDASE"/>
    <property type="match status" value="1"/>
</dbReference>
<sequence length="175" mass="19858">MGASASVPERSVHQFTVKDSSGKDVNLSIYQGKVLLFVNVASRCGFTESNYTHLTELYRKYKDQGQHGFICFEILAFPCNQFLYQEPGTSQEAHEFACTRYKAEYPVFQKVRVNGQNAAPLYKFLKASKPTFLGSRVKWNFTKFLVGKDGLVIDRYGPMVTLSMEKDIKKALEEA</sequence>
<proteinExistence type="inferred from homology"/>
<evidence type="ECO:0000256" key="1">
    <source>
        <dbReference type="ARBA" id="ARBA00006926"/>
    </source>
</evidence>
<dbReference type="PANTHER" id="PTHR11592:SF131">
    <property type="entry name" value="GLUTATHIONE PEROXIDASE 4-RELATED"/>
    <property type="match status" value="1"/>
</dbReference>
<dbReference type="Gene3D" id="3.40.30.10">
    <property type="entry name" value="Glutaredoxin"/>
    <property type="match status" value="1"/>
</dbReference>
<dbReference type="Pfam" id="PF00255">
    <property type="entry name" value="GSHPx"/>
    <property type="match status" value="1"/>
</dbReference>
<dbReference type="SUPFAM" id="SSF52833">
    <property type="entry name" value="Thioredoxin-like"/>
    <property type="match status" value="1"/>
</dbReference>
<dbReference type="PROSITE" id="PS00460">
    <property type="entry name" value="GLUTATHIONE_PEROXID_1"/>
    <property type="match status" value="1"/>
</dbReference>
<dbReference type="InterPro" id="IPR029759">
    <property type="entry name" value="GPX_AS"/>
</dbReference>
<keyword evidence="3 5" id="KW-0560">Oxidoreductase</keyword>
<keyword evidence="2 5" id="KW-0575">Peroxidase</keyword>
<comment type="caution">
    <text evidence="6">The sequence shown here is derived from an EMBL/GenBank/DDBJ whole genome shotgun (WGS) entry which is preliminary data.</text>
</comment>
<dbReference type="InterPro" id="IPR029760">
    <property type="entry name" value="GPX_CS"/>
</dbReference>
<reference evidence="6 7" key="1">
    <citation type="submission" date="2024-04" db="EMBL/GenBank/DDBJ databases">
        <title>Genome assembly C_amara_ONT_v2.</title>
        <authorList>
            <person name="Yant L."/>
            <person name="Moore C."/>
            <person name="Slenker M."/>
        </authorList>
    </citation>
    <scope>NUCLEOTIDE SEQUENCE [LARGE SCALE GENOMIC DNA]</scope>
    <source>
        <tissue evidence="6">Leaf</tissue>
    </source>
</reference>
<comment type="similarity">
    <text evidence="1 5">Belongs to the glutathione peroxidase family.</text>
</comment>
<dbReference type="EMBL" id="JBANAX010000007">
    <property type="protein sequence ID" value="KAL1226322.1"/>
    <property type="molecule type" value="Genomic_DNA"/>
</dbReference>
<evidence type="ECO:0000256" key="5">
    <source>
        <dbReference type="RuleBase" id="RU000499"/>
    </source>
</evidence>
<dbReference type="PRINTS" id="PR01011">
    <property type="entry name" value="GLUTPROXDASE"/>
</dbReference>
<dbReference type="InterPro" id="IPR000889">
    <property type="entry name" value="Glutathione_peroxidase"/>
</dbReference>
<dbReference type="AlphaFoldDB" id="A0ABD1CA15"/>
<protein>
    <recommendedName>
        <fullName evidence="5">Glutathione peroxidase</fullName>
    </recommendedName>
</protein>
<dbReference type="PROSITE" id="PS00763">
    <property type="entry name" value="GLUTATHIONE_PEROXID_2"/>
    <property type="match status" value="1"/>
</dbReference>
<evidence type="ECO:0000256" key="3">
    <source>
        <dbReference type="ARBA" id="ARBA00023002"/>
    </source>
</evidence>
<evidence type="ECO:0000256" key="2">
    <source>
        <dbReference type="ARBA" id="ARBA00022559"/>
    </source>
</evidence>
<gene>
    <name evidence="6" type="ORF">V5N11_017789</name>
</gene>
<dbReference type="Proteomes" id="UP001558713">
    <property type="component" value="Unassembled WGS sequence"/>
</dbReference>
<evidence type="ECO:0000313" key="7">
    <source>
        <dbReference type="Proteomes" id="UP001558713"/>
    </source>
</evidence>
<keyword evidence="7" id="KW-1185">Reference proteome</keyword>
<accession>A0ABD1CA15</accession>
<organism evidence="6 7">
    <name type="scientific">Cardamine amara subsp. amara</name>
    <dbReference type="NCBI Taxonomy" id="228776"/>
    <lineage>
        <taxon>Eukaryota</taxon>
        <taxon>Viridiplantae</taxon>
        <taxon>Streptophyta</taxon>
        <taxon>Embryophyta</taxon>
        <taxon>Tracheophyta</taxon>
        <taxon>Spermatophyta</taxon>
        <taxon>Magnoliopsida</taxon>
        <taxon>eudicotyledons</taxon>
        <taxon>Gunneridae</taxon>
        <taxon>Pentapetalae</taxon>
        <taxon>rosids</taxon>
        <taxon>malvids</taxon>
        <taxon>Brassicales</taxon>
        <taxon>Brassicaceae</taxon>
        <taxon>Cardamineae</taxon>
        <taxon>Cardamine</taxon>
    </lineage>
</organism>
<dbReference type="InterPro" id="IPR036249">
    <property type="entry name" value="Thioredoxin-like_sf"/>
</dbReference>
<feature type="active site" evidence="4">
    <location>
        <position position="44"/>
    </location>
</feature>
<dbReference type="GO" id="GO:0004601">
    <property type="term" value="F:peroxidase activity"/>
    <property type="evidence" value="ECO:0007669"/>
    <property type="project" value="UniProtKB-KW"/>
</dbReference>
<dbReference type="PIRSF" id="PIRSF000303">
    <property type="entry name" value="Glutathion_perox"/>
    <property type="match status" value="1"/>
</dbReference>
<dbReference type="PROSITE" id="PS51355">
    <property type="entry name" value="GLUTATHIONE_PEROXID_3"/>
    <property type="match status" value="1"/>
</dbReference>